<name>A0A5J5ILH9_9BACT</name>
<dbReference type="EC" id="3.2.2.n1" evidence="2"/>
<dbReference type="GO" id="GO:0009691">
    <property type="term" value="P:cytokinin biosynthetic process"/>
    <property type="evidence" value="ECO:0007669"/>
    <property type="project" value="UniProtKB-UniRule"/>
</dbReference>
<dbReference type="RefSeq" id="WP_150412783.1">
    <property type="nucleotide sequence ID" value="NZ_VYQF01000001.1"/>
</dbReference>
<dbReference type="InterPro" id="IPR052341">
    <property type="entry name" value="LOG_family_nucleotidases"/>
</dbReference>
<organism evidence="3 4">
    <name type="scientific">Ginsengibacter hankyongi</name>
    <dbReference type="NCBI Taxonomy" id="2607284"/>
    <lineage>
        <taxon>Bacteria</taxon>
        <taxon>Pseudomonadati</taxon>
        <taxon>Bacteroidota</taxon>
        <taxon>Chitinophagia</taxon>
        <taxon>Chitinophagales</taxon>
        <taxon>Chitinophagaceae</taxon>
        <taxon>Ginsengibacter</taxon>
    </lineage>
</organism>
<dbReference type="Pfam" id="PF03641">
    <property type="entry name" value="Lysine_decarbox"/>
    <property type="match status" value="1"/>
</dbReference>
<evidence type="ECO:0000256" key="2">
    <source>
        <dbReference type="RuleBase" id="RU363015"/>
    </source>
</evidence>
<dbReference type="InterPro" id="IPR031100">
    <property type="entry name" value="LOG_fam"/>
</dbReference>
<dbReference type="InterPro" id="IPR005269">
    <property type="entry name" value="LOG"/>
</dbReference>
<sequence length="249" mass="28658">MATKTEIQFLEGPQDRWKDFKYALSVFFEFIKGFRALHFVGPCVTVFGSARFKEDHEYYKQTRRLAGEIAKLGFTIMTGGGPGIMEAANRGAKDVGGKSIGCNIILPREQHHNPYLDKWVDIRYFFLRKTLLIKYSYAFIVMPGGFGTLDEFFEALTLVQTRKISTFPIIIFDKDFYNNILEHNSRMLAAGTISLHDEELYLVTDSIEDTIAYIKEKSIMAFGLKYMQPRKPFWGFFEKGLQKISSSIM</sequence>
<dbReference type="NCBIfam" id="TIGR00730">
    <property type="entry name" value="Rossman fold protein, TIGR00730 family"/>
    <property type="match status" value="1"/>
</dbReference>
<dbReference type="PANTHER" id="PTHR43393">
    <property type="entry name" value="CYTOKININ RIBOSIDE 5'-MONOPHOSPHATE PHOSPHORIBOHYDROLASE"/>
    <property type="match status" value="1"/>
</dbReference>
<dbReference type="GO" id="GO:0008714">
    <property type="term" value="F:AMP nucleosidase activity"/>
    <property type="evidence" value="ECO:0007669"/>
    <property type="project" value="UniProtKB-EC"/>
</dbReference>
<keyword evidence="4" id="KW-1185">Reference proteome</keyword>
<dbReference type="PANTHER" id="PTHR43393:SF3">
    <property type="entry name" value="LYSINE DECARBOXYLASE-LIKE PROTEIN"/>
    <property type="match status" value="1"/>
</dbReference>
<evidence type="ECO:0000313" key="4">
    <source>
        <dbReference type="Proteomes" id="UP000326903"/>
    </source>
</evidence>
<dbReference type="SUPFAM" id="SSF102405">
    <property type="entry name" value="MCP/YpsA-like"/>
    <property type="match status" value="1"/>
</dbReference>
<accession>A0A5J5ILH9</accession>
<dbReference type="Proteomes" id="UP000326903">
    <property type="component" value="Unassembled WGS sequence"/>
</dbReference>
<protein>
    <recommendedName>
        <fullName evidence="2">Cytokinin riboside 5'-monophosphate phosphoribohydrolase</fullName>
        <ecNumber evidence="2">3.2.2.n1</ecNumber>
    </recommendedName>
</protein>
<reference evidence="3 4" key="1">
    <citation type="submission" date="2019-09" db="EMBL/GenBank/DDBJ databases">
        <title>Draft genome sequence of Ginsengibacter sp. BR5-29.</title>
        <authorList>
            <person name="Im W.-T."/>
        </authorList>
    </citation>
    <scope>NUCLEOTIDE SEQUENCE [LARGE SCALE GENOMIC DNA]</scope>
    <source>
        <strain evidence="3 4">BR5-29</strain>
    </source>
</reference>
<proteinExistence type="inferred from homology"/>
<evidence type="ECO:0000313" key="3">
    <source>
        <dbReference type="EMBL" id="KAA9040724.1"/>
    </source>
</evidence>
<dbReference type="GO" id="GO:0005829">
    <property type="term" value="C:cytosol"/>
    <property type="evidence" value="ECO:0007669"/>
    <property type="project" value="TreeGrafter"/>
</dbReference>
<keyword evidence="2" id="KW-0203">Cytokinin biosynthesis</keyword>
<comment type="catalytic activity">
    <reaction evidence="1">
        <text>AMP + H2O = D-ribose 5-phosphate + adenine</text>
        <dbReference type="Rhea" id="RHEA:20129"/>
        <dbReference type="ChEBI" id="CHEBI:15377"/>
        <dbReference type="ChEBI" id="CHEBI:16708"/>
        <dbReference type="ChEBI" id="CHEBI:78346"/>
        <dbReference type="ChEBI" id="CHEBI:456215"/>
        <dbReference type="EC" id="3.2.2.4"/>
    </reaction>
</comment>
<dbReference type="Gene3D" id="3.40.50.450">
    <property type="match status" value="1"/>
</dbReference>
<evidence type="ECO:0000256" key="1">
    <source>
        <dbReference type="ARBA" id="ARBA00000274"/>
    </source>
</evidence>
<comment type="similarity">
    <text evidence="2">Belongs to the LOG family.</text>
</comment>
<gene>
    <name evidence="3" type="ORF">FW778_01400</name>
</gene>
<comment type="caution">
    <text evidence="3">The sequence shown here is derived from an EMBL/GenBank/DDBJ whole genome shotgun (WGS) entry which is preliminary data.</text>
</comment>
<dbReference type="AlphaFoldDB" id="A0A5J5ILH9"/>
<keyword evidence="2" id="KW-0378">Hydrolase</keyword>
<dbReference type="EMBL" id="VYQF01000001">
    <property type="protein sequence ID" value="KAA9040724.1"/>
    <property type="molecule type" value="Genomic_DNA"/>
</dbReference>